<dbReference type="EMBL" id="QEIN01000017">
    <property type="protein sequence ID" value="RCV61596.1"/>
    <property type="molecule type" value="Genomic_DNA"/>
</dbReference>
<protein>
    <submittedName>
        <fullName evidence="2">NAD(P)-dependent oxidoreductase</fullName>
    </submittedName>
</protein>
<organism evidence="2 3">
    <name type="scientific">Marinitenerispora sediminis</name>
    <dbReference type="NCBI Taxonomy" id="1931232"/>
    <lineage>
        <taxon>Bacteria</taxon>
        <taxon>Bacillati</taxon>
        <taxon>Actinomycetota</taxon>
        <taxon>Actinomycetes</taxon>
        <taxon>Streptosporangiales</taxon>
        <taxon>Nocardiopsidaceae</taxon>
        <taxon>Marinitenerispora</taxon>
    </lineage>
</organism>
<dbReference type="PANTHER" id="PTHR43162:SF1">
    <property type="entry name" value="PRESTALK A DIFFERENTIATION PROTEIN A"/>
    <property type="match status" value="1"/>
</dbReference>
<comment type="caution">
    <text evidence="2">The sequence shown here is derived from an EMBL/GenBank/DDBJ whole genome shotgun (WGS) entry which is preliminary data.</text>
</comment>
<dbReference type="Pfam" id="PF05368">
    <property type="entry name" value="NmrA"/>
    <property type="match status" value="1"/>
</dbReference>
<dbReference type="AlphaFoldDB" id="A0A368TA08"/>
<proteinExistence type="predicted"/>
<dbReference type="SUPFAM" id="SSF51735">
    <property type="entry name" value="NAD(P)-binding Rossmann-fold domains"/>
    <property type="match status" value="1"/>
</dbReference>
<accession>A0A368TA08</accession>
<dbReference type="Proteomes" id="UP000253318">
    <property type="component" value="Unassembled WGS sequence"/>
</dbReference>
<dbReference type="RefSeq" id="WP_114396727.1">
    <property type="nucleotide sequence ID" value="NZ_QEIM01000016.1"/>
</dbReference>
<evidence type="ECO:0000259" key="1">
    <source>
        <dbReference type="Pfam" id="PF05368"/>
    </source>
</evidence>
<dbReference type="Gene3D" id="3.40.50.720">
    <property type="entry name" value="NAD(P)-binding Rossmann-like Domain"/>
    <property type="match status" value="1"/>
</dbReference>
<sequence>MTQRPILVLGGTGKTGRRVAAHLSERGHPVRALSRSTGQRFDWHDTSTWDAALRDVRSAYVVEPGTADAPETVRAFAERAAAQGVQRLALLSFRQVEEPEHAHYRAIEQAVRDSGAGWTMLRPDWFAQNFSEDFFREGVLAGGLRLPTGDGAVPFVDAEDIAAVAAAVLTEDGHDGRVYEITGPRLLTLADALAEIARAGGPAARFTHVEAGDFRADLGRQGWPAEAADVVTALLDGIRRGRNASVSDGVRQVLGREPADFADYAKAAAAAGAWRDRPAG</sequence>
<dbReference type="OrthoDB" id="4457504at2"/>
<dbReference type="InterPro" id="IPR051604">
    <property type="entry name" value="Ergot_Alk_Oxidoreductase"/>
</dbReference>
<evidence type="ECO:0000313" key="2">
    <source>
        <dbReference type="EMBL" id="RCV61596.1"/>
    </source>
</evidence>
<dbReference type="InterPro" id="IPR036291">
    <property type="entry name" value="NAD(P)-bd_dom_sf"/>
</dbReference>
<dbReference type="Gene3D" id="3.90.25.10">
    <property type="entry name" value="UDP-galactose 4-epimerase, domain 1"/>
    <property type="match status" value="1"/>
</dbReference>
<dbReference type="PANTHER" id="PTHR43162">
    <property type="match status" value="1"/>
</dbReference>
<gene>
    <name evidence="2" type="ORF">DEF24_03905</name>
</gene>
<reference evidence="2 3" key="1">
    <citation type="submission" date="2018-04" db="EMBL/GenBank/DDBJ databases">
        <title>Novel actinobacteria from marine sediment.</title>
        <authorList>
            <person name="Ng Z.Y."/>
            <person name="Tan G.Y.A."/>
        </authorList>
    </citation>
    <scope>NUCLEOTIDE SEQUENCE [LARGE SCALE GENOMIC DNA]</scope>
    <source>
        <strain evidence="2 3">TPS81</strain>
    </source>
</reference>
<feature type="domain" description="NmrA-like" evidence="1">
    <location>
        <begin position="5"/>
        <end position="210"/>
    </location>
</feature>
<keyword evidence="3" id="KW-1185">Reference proteome</keyword>
<name>A0A368TA08_9ACTN</name>
<evidence type="ECO:0000313" key="3">
    <source>
        <dbReference type="Proteomes" id="UP000253318"/>
    </source>
</evidence>
<dbReference type="InterPro" id="IPR008030">
    <property type="entry name" value="NmrA-like"/>
</dbReference>